<dbReference type="InterPro" id="IPR011009">
    <property type="entry name" value="Kinase-like_dom_sf"/>
</dbReference>
<evidence type="ECO:0000256" key="11">
    <source>
        <dbReference type="ARBA" id="ARBA00023170"/>
    </source>
</evidence>
<keyword evidence="8 12" id="KW-0067">ATP-binding</keyword>
<gene>
    <name evidence="16" type="primary">gb01875</name>
    <name evidence="16" type="ORF">PR202_gb01875</name>
</gene>
<comment type="caution">
    <text evidence="16">The sequence shown here is derived from an EMBL/GenBank/DDBJ whole genome shotgun (WGS) entry which is preliminary data.</text>
</comment>
<evidence type="ECO:0000256" key="14">
    <source>
        <dbReference type="SAM" id="SignalP"/>
    </source>
</evidence>
<dbReference type="Pfam" id="PF07714">
    <property type="entry name" value="PK_Tyr_Ser-Thr"/>
    <property type="match status" value="1"/>
</dbReference>
<dbReference type="GO" id="GO:0005524">
    <property type="term" value="F:ATP binding"/>
    <property type="evidence" value="ECO:0007669"/>
    <property type="project" value="UniProtKB-UniRule"/>
</dbReference>
<keyword evidence="5 13" id="KW-0812">Transmembrane</keyword>
<dbReference type="PROSITE" id="PS00108">
    <property type="entry name" value="PROTEIN_KINASE_ST"/>
    <property type="match status" value="1"/>
</dbReference>
<keyword evidence="6 12" id="KW-0547">Nucleotide-binding</keyword>
<keyword evidence="10 13" id="KW-0472">Membrane</keyword>
<evidence type="ECO:0000256" key="2">
    <source>
        <dbReference type="ARBA" id="ARBA00022527"/>
    </source>
</evidence>
<dbReference type="SUPFAM" id="SSF56112">
    <property type="entry name" value="Protein kinase-like (PK-like)"/>
    <property type="match status" value="1"/>
</dbReference>
<dbReference type="Gene3D" id="3.80.10.10">
    <property type="entry name" value="Ribonuclease Inhibitor"/>
    <property type="match status" value="1"/>
</dbReference>
<dbReference type="PROSITE" id="PS50011">
    <property type="entry name" value="PROTEIN_KINASE_DOM"/>
    <property type="match status" value="1"/>
</dbReference>
<dbReference type="PANTHER" id="PTHR45631">
    <property type="entry name" value="OS07G0107800 PROTEIN-RELATED"/>
    <property type="match status" value="1"/>
</dbReference>
<evidence type="ECO:0000256" key="13">
    <source>
        <dbReference type="SAM" id="Phobius"/>
    </source>
</evidence>
<dbReference type="Pfam" id="PF12819">
    <property type="entry name" value="Malectin_like"/>
    <property type="match status" value="1"/>
</dbReference>
<dbReference type="InterPro" id="IPR001245">
    <property type="entry name" value="Ser-Thr/Tyr_kinase_cat_dom"/>
</dbReference>
<keyword evidence="14" id="KW-0732">Signal</keyword>
<evidence type="ECO:0000256" key="1">
    <source>
        <dbReference type="ARBA" id="ARBA00004162"/>
    </source>
</evidence>
<evidence type="ECO:0000313" key="17">
    <source>
        <dbReference type="Proteomes" id="UP001054889"/>
    </source>
</evidence>
<dbReference type="GO" id="GO:0004674">
    <property type="term" value="F:protein serine/threonine kinase activity"/>
    <property type="evidence" value="ECO:0007669"/>
    <property type="project" value="UniProtKB-KW"/>
</dbReference>
<dbReference type="PROSITE" id="PS00107">
    <property type="entry name" value="PROTEIN_KINASE_ATP"/>
    <property type="match status" value="1"/>
</dbReference>
<evidence type="ECO:0000256" key="10">
    <source>
        <dbReference type="ARBA" id="ARBA00023136"/>
    </source>
</evidence>
<feature type="transmembrane region" description="Helical" evidence="13">
    <location>
        <begin position="519"/>
        <end position="543"/>
    </location>
</feature>
<evidence type="ECO:0000256" key="3">
    <source>
        <dbReference type="ARBA" id="ARBA00022553"/>
    </source>
</evidence>
<dbReference type="FunFam" id="1.10.510.10:FF:000146">
    <property type="entry name" value="LRR receptor-like serine/threonine-protein kinase IOS1"/>
    <property type="match status" value="1"/>
</dbReference>
<evidence type="ECO:0000256" key="12">
    <source>
        <dbReference type="PROSITE-ProRule" id="PRU10141"/>
    </source>
</evidence>
<protein>
    <recommendedName>
        <fullName evidence="15">Protein kinase domain-containing protein</fullName>
    </recommendedName>
</protein>
<evidence type="ECO:0000313" key="16">
    <source>
        <dbReference type="EMBL" id="GJN14991.1"/>
    </source>
</evidence>
<evidence type="ECO:0000256" key="5">
    <source>
        <dbReference type="ARBA" id="ARBA00022692"/>
    </source>
</evidence>
<feature type="domain" description="Protein kinase" evidence="15">
    <location>
        <begin position="586"/>
        <end position="860"/>
    </location>
</feature>
<dbReference type="InterPro" id="IPR008271">
    <property type="entry name" value="Ser/Thr_kinase_AS"/>
</dbReference>
<keyword evidence="7" id="KW-0418">Kinase</keyword>
<feature type="signal peptide" evidence="14">
    <location>
        <begin position="1"/>
        <end position="34"/>
    </location>
</feature>
<dbReference type="Proteomes" id="UP001054889">
    <property type="component" value="Unassembled WGS sequence"/>
</dbReference>
<dbReference type="SMART" id="SM00220">
    <property type="entry name" value="S_TKc"/>
    <property type="match status" value="1"/>
</dbReference>
<dbReference type="GO" id="GO:0005886">
    <property type="term" value="C:plasma membrane"/>
    <property type="evidence" value="ECO:0007669"/>
    <property type="project" value="UniProtKB-SubCell"/>
</dbReference>
<reference evidence="16" key="1">
    <citation type="journal article" date="2018" name="DNA Res.">
        <title>Multiple hybrid de novo genome assembly of finger millet, an orphan allotetraploid crop.</title>
        <authorList>
            <person name="Hatakeyama M."/>
            <person name="Aluri S."/>
            <person name="Balachadran M.T."/>
            <person name="Sivarajan S.R."/>
            <person name="Patrignani A."/>
            <person name="Gruter S."/>
            <person name="Poveda L."/>
            <person name="Shimizu-Inatsugi R."/>
            <person name="Baeten J."/>
            <person name="Francoijs K.J."/>
            <person name="Nataraja K.N."/>
            <person name="Reddy Y.A.N."/>
            <person name="Phadnis S."/>
            <person name="Ravikumar R.L."/>
            <person name="Schlapbach R."/>
            <person name="Sreeman S.M."/>
            <person name="Shimizu K.K."/>
        </authorList>
    </citation>
    <scope>NUCLEOTIDE SEQUENCE</scope>
</reference>
<name>A0AAV5DXT1_ELECO</name>
<dbReference type="SUPFAM" id="SSF52058">
    <property type="entry name" value="L domain-like"/>
    <property type="match status" value="1"/>
</dbReference>
<feature type="binding site" evidence="12">
    <location>
        <position position="614"/>
    </location>
    <ligand>
        <name>ATP</name>
        <dbReference type="ChEBI" id="CHEBI:30616"/>
    </ligand>
</feature>
<dbReference type="CDD" id="cd14066">
    <property type="entry name" value="STKc_IRAK"/>
    <property type="match status" value="1"/>
</dbReference>
<evidence type="ECO:0000259" key="15">
    <source>
        <dbReference type="PROSITE" id="PS50011"/>
    </source>
</evidence>
<dbReference type="AlphaFoldDB" id="A0AAV5DXT1"/>
<feature type="chain" id="PRO_5043573866" description="Protein kinase domain-containing protein" evidence="14">
    <location>
        <begin position="35"/>
        <end position="925"/>
    </location>
</feature>
<keyword evidence="3" id="KW-0597">Phosphoprotein</keyword>
<evidence type="ECO:0000256" key="8">
    <source>
        <dbReference type="ARBA" id="ARBA00022840"/>
    </source>
</evidence>
<dbReference type="Gene3D" id="1.10.510.10">
    <property type="entry name" value="Transferase(Phosphotransferase) domain 1"/>
    <property type="match status" value="1"/>
</dbReference>
<dbReference type="EMBL" id="BQKI01000071">
    <property type="protein sequence ID" value="GJN14991.1"/>
    <property type="molecule type" value="Genomic_DNA"/>
</dbReference>
<dbReference type="PANTHER" id="PTHR45631:SF114">
    <property type="entry name" value="OS05G0525800 PROTEIN"/>
    <property type="match status" value="1"/>
</dbReference>
<comment type="subcellular location">
    <subcellularLocation>
        <location evidence="1">Cell membrane</location>
        <topology evidence="1">Single-pass membrane protein</topology>
    </subcellularLocation>
</comment>
<evidence type="ECO:0000256" key="6">
    <source>
        <dbReference type="ARBA" id="ARBA00022741"/>
    </source>
</evidence>
<evidence type="ECO:0000256" key="4">
    <source>
        <dbReference type="ARBA" id="ARBA00022679"/>
    </source>
</evidence>
<dbReference type="InterPro" id="IPR024788">
    <property type="entry name" value="Malectin-like_Carb-bd_dom"/>
</dbReference>
<keyword evidence="17" id="KW-1185">Reference proteome</keyword>
<dbReference type="InterPro" id="IPR032675">
    <property type="entry name" value="LRR_dom_sf"/>
</dbReference>
<reference evidence="16" key="2">
    <citation type="submission" date="2021-12" db="EMBL/GenBank/DDBJ databases">
        <title>Resequencing data analysis of finger millet.</title>
        <authorList>
            <person name="Hatakeyama M."/>
            <person name="Aluri S."/>
            <person name="Balachadran M.T."/>
            <person name="Sivarajan S.R."/>
            <person name="Poveda L."/>
            <person name="Shimizu-Inatsugi R."/>
            <person name="Schlapbach R."/>
            <person name="Sreeman S.M."/>
            <person name="Shimizu K.K."/>
        </authorList>
    </citation>
    <scope>NUCLEOTIDE SEQUENCE</scope>
</reference>
<keyword evidence="4" id="KW-0808">Transferase</keyword>
<accession>A0AAV5DXT1</accession>
<evidence type="ECO:0000256" key="7">
    <source>
        <dbReference type="ARBA" id="ARBA00022777"/>
    </source>
</evidence>
<organism evidence="16 17">
    <name type="scientific">Eleusine coracana subsp. coracana</name>
    <dbReference type="NCBI Taxonomy" id="191504"/>
    <lineage>
        <taxon>Eukaryota</taxon>
        <taxon>Viridiplantae</taxon>
        <taxon>Streptophyta</taxon>
        <taxon>Embryophyta</taxon>
        <taxon>Tracheophyta</taxon>
        <taxon>Spermatophyta</taxon>
        <taxon>Magnoliopsida</taxon>
        <taxon>Liliopsida</taxon>
        <taxon>Poales</taxon>
        <taxon>Poaceae</taxon>
        <taxon>PACMAD clade</taxon>
        <taxon>Chloridoideae</taxon>
        <taxon>Cynodonteae</taxon>
        <taxon>Eleusininae</taxon>
        <taxon>Eleusine</taxon>
    </lineage>
</organism>
<keyword evidence="11" id="KW-0675">Receptor</keyword>
<sequence>MEQAAPRMMTPRSRLLLLFLAAAAASGGVLQVRAQPDNNGFISINCGLSGTANYVENSTKLSTSPDTIFLDDEDAGSTHNISAEYVLPTLGKRYYTVRSFPDGKRNCYTLRSLVAGLKYLVRALFKYGNYDGQHRLPIMFDLYVGVNFWTIVNITDADAPVILEAIVVVPDDFVQVCLVNTGSGTPFISGLDLRPLKSTLYPQANATQGLRLATRRNFGSDDTTVAVRYPDDPHDRLWFPLVDGRIWNEISTSKTVHNIENDLFEAPSKVMQTAITPRDTSQNIEFVWDPEPQPKDPTPMYMAILHFCEVELLPTNAVREMSVILNRVPWFQFGFSPQYLLTGAAYNVIPVRGFGRYHVSINATKNSTLPPLVNAVEVFSIISTANVGTESQDVSAILGIKETYRVKKNWMGDPCGPKTLAWDQLTCSYAVSSPPRITGLDMSFSGLKGNISSSFSNLKFIKSVDLTDNQLSGSIPPGLVKRIQDGSLDLRFGNNPNLCTDADSCPTQTMEGKRSKSKLAIFIVLPITLVVVIVSVAVLVFCLPRWKNKQGSTRNSVKPQNDQTPSSLQLLENHRFSYGELEAITNSIQTVLGRGGFGCVYHGIMNDGTQVAVKLRSESSNQGVKEFLAEAQILARIHHNSLVPMIGYCIDGEYMALVYEYMPQGNLEEHIGGNGGNRKYLTWRQRLRIAVKSAQGLEYLHTGCNPPLIHRDVKGTNILLNKDLEAKISDFGLSKAFDRKRDHVSTNILVGTPGYLDPEYQATMQLTTKSDVYSFGVVLLELVTGRPAIIRDPEPTTIIQWTRQHLEQGNIEGVVDTHMCGSYNINGIWKVVEIAFKCTAHTSAQGPTMTKVVAQLQECLELEDLTGADTKFVFETSSSHYPNPRYNAYDADGHSITMGQSSFSFDEMEHGNGRVATVDSGPIAR</sequence>
<keyword evidence="2" id="KW-0723">Serine/threonine-protein kinase</keyword>
<dbReference type="Gene3D" id="3.30.200.20">
    <property type="entry name" value="Phosphorylase Kinase, domain 1"/>
    <property type="match status" value="1"/>
</dbReference>
<proteinExistence type="predicted"/>
<dbReference type="InterPro" id="IPR000719">
    <property type="entry name" value="Prot_kinase_dom"/>
</dbReference>
<dbReference type="FunFam" id="3.30.200.20:FF:000039">
    <property type="entry name" value="receptor-like protein kinase FERONIA"/>
    <property type="match status" value="1"/>
</dbReference>
<keyword evidence="9 13" id="KW-1133">Transmembrane helix</keyword>
<dbReference type="InterPro" id="IPR017441">
    <property type="entry name" value="Protein_kinase_ATP_BS"/>
</dbReference>
<evidence type="ECO:0000256" key="9">
    <source>
        <dbReference type="ARBA" id="ARBA00022989"/>
    </source>
</evidence>